<comment type="catalytic activity">
    <reaction evidence="1">
        <text>S-ubiquitinyl-[E2 ubiquitin-conjugating enzyme]-L-cysteine + [acceptor protein]-L-lysine = [E2 ubiquitin-conjugating enzyme]-L-cysteine + N(6)-ubiquitinyl-[acceptor protein]-L-lysine.</text>
        <dbReference type="EC" id="2.3.2.27"/>
    </reaction>
</comment>
<keyword evidence="5" id="KW-0489">Methyltransferase</keyword>
<evidence type="ECO:0000256" key="6">
    <source>
        <dbReference type="ARBA" id="ARBA00022679"/>
    </source>
</evidence>
<evidence type="ECO:0000256" key="1">
    <source>
        <dbReference type="ARBA" id="ARBA00000900"/>
    </source>
</evidence>
<evidence type="ECO:0000256" key="10">
    <source>
        <dbReference type="PROSITE-ProRule" id="PRU00175"/>
    </source>
</evidence>
<keyword evidence="8 10" id="KW-0863">Zinc-finger</keyword>
<proteinExistence type="predicted"/>
<evidence type="ECO:0000256" key="3">
    <source>
        <dbReference type="ARBA" id="ARBA00012483"/>
    </source>
</evidence>
<evidence type="ECO:0000256" key="2">
    <source>
        <dbReference type="ARBA" id="ARBA00004496"/>
    </source>
</evidence>
<evidence type="ECO:0000259" key="11">
    <source>
        <dbReference type="PROSITE" id="PS50089"/>
    </source>
</evidence>
<name>A0A498SB29_ACAVI</name>
<organism evidence="12 13">
    <name type="scientific">Acanthocheilonema viteae</name>
    <name type="common">Filarial nematode worm</name>
    <name type="synonym">Dipetalonema viteae</name>
    <dbReference type="NCBI Taxonomy" id="6277"/>
    <lineage>
        <taxon>Eukaryota</taxon>
        <taxon>Metazoa</taxon>
        <taxon>Ecdysozoa</taxon>
        <taxon>Nematoda</taxon>
        <taxon>Chromadorea</taxon>
        <taxon>Rhabditida</taxon>
        <taxon>Spirurina</taxon>
        <taxon>Spiruromorpha</taxon>
        <taxon>Filarioidea</taxon>
        <taxon>Onchocercidae</taxon>
        <taxon>Acanthocheilonema</taxon>
    </lineage>
</organism>
<dbReference type="GO" id="GO:0003729">
    <property type="term" value="F:mRNA binding"/>
    <property type="evidence" value="ECO:0007669"/>
    <property type="project" value="TreeGrafter"/>
</dbReference>
<dbReference type="GO" id="GO:0000288">
    <property type="term" value="P:nuclear-transcribed mRNA catabolic process, deadenylation-dependent decay"/>
    <property type="evidence" value="ECO:0007669"/>
    <property type="project" value="TreeGrafter"/>
</dbReference>
<dbReference type="STRING" id="6277.A0A498SB29"/>
<evidence type="ECO:0000256" key="8">
    <source>
        <dbReference type="ARBA" id="ARBA00022771"/>
    </source>
</evidence>
<keyword evidence="4" id="KW-0963">Cytoplasm</keyword>
<keyword evidence="13" id="KW-1185">Reference proteome</keyword>
<dbReference type="PROSITE" id="PS00092">
    <property type="entry name" value="N6_MTASE"/>
    <property type="match status" value="1"/>
</dbReference>
<dbReference type="GO" id="GO:0008270">
    <property type="term" value="F:zinc ion binding"/>
    <property type="evidence" value="ECO:0007669"/>
    <property type="project" value="UniProtKB-KW"/>
</dbReference>
<evidence type="ECO:0000313" key="13">
    <source>
        <dbReference type="Proteomes" id="UP000276991"/>
    </source>
</evidence>
<dbReference type="InterPro" id="IPR017907">
    <property type="entry name" value="Znf_RING_CS"/>
</dbReference>
<feature type="domain" description="RING-type" evidence="11">
    <location>
        <begin position="170"/>
        <end position="213"/>
    </location>
</feature>
<dbReference type="InterPro" id="IPR052249">
    <property type="entry name" value="Roquin_domain"/>
</dbReference>
<dbReference type="GO" id="GO:0008168">
    <property type="term" value="F:methyltransferase activity"/>
    <property type="evidence" value="ECO:0007669"/>
    <property type="project" value="UniProtKB-KW"/>
</dbReference>
<dbReference type="Pfam" id="PF10237">
    <property type="entry name" value="N6-adenineMlase"/>
    <property type="match status" value="1"/>
</dbReference>
<dbReference type="Proteomes" id="UP000276991">
    <property type="component" value="Unassembled WGS sequence"/>
</dbReference>
<dbReference type="GO" id="GO:0061630">
    <property type="term" value="F:ubiquitin protein ligase activity"/>
    <property type="evidence" value="ECO:0007669"/>
    <property type="project" value="UniProtKB-EC"/>
</dbReference>
<dbReference type="InterPro" id="IPR001841">
    <property type="entry name" value="Znf_RING"/>
</dbReference>
<sequence>MSTGHYSNNDNDSDIPQLSAEAMNALADFYAERNAADKVSIEEDWQLSQFWYSEDTALKLAEECAKSIKNCGKIACISCPTLLEYLLKNDRIRYEHVVVTLFEYDQRFKNKFSKEFVPYDYRKPLAIPELYHNAFDLIVIDPPFLSDECFINVAQTVRLLSRDSATKLLICTGLIMAELIFSSKKLPVNLACGHTICYNCLKDLNTNSCPLDQAVISLPFEKLPPNLALLSVLSEFIDNDFGICQELSKEYRHIESTLVKLASYLHPVECLFGGSVWSDELSRPMQRKLVSLLCYQLMEYKGLQRALKTARALAERALSELIIYHQDNSNISTVLWSAIRSRGCQFLGPAMQEEVLKLILLILSEGALMSRKTLVLYIVQALREDYPQVSKTCVGHVVQLLYRASCFNVLKREGESSLMQLKTQFRDYDALRRKHDAQIVQIAFEHGLRISPDQWSALLYGDQHHKSHMQSIIDKLQSTQGFKQQINDLKIAVEQSSDREMLALTFEHFERFANFNYLNELLDLTLAVDLFDSLLFIIKAYVKFTRARNFSILGDYVCPTDLQCMHTSTRNGFHASIPQIQSHALPVVLERIPIGVVSLTAVPQLQIAELPSLTNASTVCPLLAVGNNDVAALKKSSGWFMNLHEKTYELLQTIYFFLFSFMNPIRNVSPSTQSLPSPPVSLVPLMLPAVNYTIPSPLSPVAALIQITVSGSAGLPVGVTPIFPVPSLSLQISPARFGYISESNYMSYEVCPMKCKIPMELSGLSQMQNDIHLVKCDSYIQSGYEQKNNVMKRQQLVFRRQLQCLKHTESTADESADQDDLQSHVSCTVTKSVLYEDKEIMSTKSLQLPSISLQIASSTEQRLNNSMEVTSISTALSTICPVLSRMSSTIPASVQAPCTIVRIKNTMKQPLRTSCIQQLQSLEIPSDSKCVVSDAKDKIVNVEERVNITHKKDGIVCLIEEQQLKKELNIACRQFQSLNKHMYARELKAADKKVDNISL</sequence>
<dbReference type="EMBL" id="UPTC01000207">
    <property type="protein sequence ID" value="VBB27273.1"/>
    <property type="molecule type" value="Genomic_DNA"/>
</dbReference>
<dbReference type="InterPro" id="IPR041370">
    <property type="entry name" value="Mlase_EEF1AKMT1/ZCCHC4"/>
</dbReference>
<dbReference type="InterPro" id="IPR013083">
    <property type="entry name" value="Znf_RING/FYVE/PHD"/>
</dbReference>
<dbReference type="Pfam" id="PF21206">
    <property type="entry name" value="Roquin_1_2-like_ROQ"/>
    <property type="match status" value="1"/>
</dbReference>
<dbReference type="AlphaFoldDB" id="A0A498SB29"/>
<keyword evidence="6" id="KW-0808">Transferase</keyword>
<dbReference type="PROSITE" id="PS50089">
    <property type="entry name" value="ZF_RING_2"/>
    <property type="match status" value="1"/>
</dbReference>
<evidence type="ECO:0000313" key="12">
    <source>
        <dbReference type="EMBL" id="VBB27273.1"/>
    </source>
</evidence>
<dbReference type="GO" id="GO:0006511">
    <property type="term" value="P:ubiquitin-dependent protein catabolic process"/>
    <property type="evidence" value="ECO:0007669"/>
    <property type="project" value="TreeGrafter"/>
</dbReference>
<dbReference type="GO" id="GO:0032259">
    <property type="term" value="P:methylation"/>
    <property type="evidence" value="ECO:0007669"/>
    <property type="project" value="UniProtKB-KW"/>
</dbReference>
<dbReference type="InterPro" id="IPR002052">
    <property type="entry name" value="DNA_methylase_N6_adenine_CS"/>
</dbReference>
<dbReference type="GO" id="GO:0000209">
    <property type="term" value="P:protein polyubiquitination"/>
    <property type="evidence" value="ECO:0007669"/>
    <property type="project" value="TreeGrafter"/>
</dbReference>
<dbReference type="PROSITE" id="PS00518">
    <property type="entry name" value="ZF_RING_1"/>
    <property type="match status" value="1"/>
</dbReference>
<dbReference type="GO" id="GO:0003725">
    <property type="term" value="F:double-stranded RNA binding"/>
    <property type="evidence" value="ECO:0007669"/>
    <property type="project" value="TreeGrafter"/>
</dbReference>
<dbReference type="InterPro" id="IPR048575">
    <property type="entry name" value="Roquin_1_2-like_ROQ"/>
</dbReference>
<dbReference type="Gene3D" id="1.20.120.1790">
    <property type="match status" value="1"/>
</dbReference>
<keyword evidence="7" id="KW-0479">Metal-binding</keyword>
<evidence type="ECO:0000256" key="7">
    <source>
        <dbReference type="ARBA" id="ARBA00022723"/>
    </source>
</evidence>
<comment type="subcellular location">
    <subcellularLocation>
        <location evidence="2">Cytoplasm</location>
    </subcellularLocation>
</comment>
<accession>A0A498SB29</accession>
<evidence type="ECO:0000256" key="5">
    <source>
        <dbReference type="ARBA" id="ARBA00022603"/>
    </source>
</evidence>
<dbReference type="Gene3D" id="3.30.40.10">
    <property type="entry name" value="Zinc/RING finger domain, C3HC4 (zinc finger)"/>
    <property type="match status" value="1"/>
</dbReference>
<dbReference type="PANTHER" id="PTHR13139:SF54">
    <property type="entry name" value="RING-TYPE E3 UBIQUITIN TRANSFERASE"/>
    <property type="match status" value="1"/>
</dbReference>
<dbReference type="GO" id="GO:0035613">
    <property type="term" value="F:RNA stem-loop binding"/>
    <property type="evidence" value="ECO:0007669"/>
    <property type="project" value="TreeGrafter"/>
</dbReference>
<evidence type="ECO:0000256" key="9">
    <source>
        <dbReference type="ARBA" id="ARBA00022833"/>
    </source>
</evidence>
<keyword evidence="9" id="KW-0862">Zinc</keyword>
<dbReference type="PANTHER" id="PTHR13139">
    <property type="entry name" value="RING FINGER AND CCCH-TYPE ZINC FINGER DOMAIN-CONTAINING PROTEIN"/>
    <property type="match status" value="1"/>
</dbReference>
<gene>
    <name evidence="12" type="ORF">NAV_LOCUS2103</name>
</gene>
<dbReference type="Pfam" id="PF18386">
    <property type="entry name" value="ROQ_II"/>
    <property type="match status" value="1"/>
</dbReference>
<reference evidence="12 13" key="1">
    <citation type="submission" date="2018-08" db="EMBL/GenBank/DDBJ databases">
        <authorList>
            <person name="Laetsch R D."/>
            <person name="Stevens L."/>
            <person name="Kumar S."/>
            <person name="Blaxter L. M."/>
        </authorList>
    </citation>
    <scope>NUCLEOTIDE SEQUENCE [LARGE SCALE GENOMIC DNA]</scope>
</reference>
<evidence type="ECO:0000256" key="4">
    <source>
        <dbReference type="ARBA" id="ARBA00022490"/>
    </source>
</evidence>
<dbReference type="OrthoDB" id="10067217at2759"/>
<dbReference type="SUPFAM" id="SSF57850">
    <property type="entry name" value="RING/U-box"/>
    <property type="match status" value="1"/>
</dbReference>
<dbReference type="InterPro" id="IPR041523">
    <property type="entry name" value="ROQ_II"/>
</dbReference>
<dbReference type="EC" id="2.3.2.27" evidence="3"/>
<protein>
    <recommendedName>
        <fullName evidence="3">RING-type E3 ubiquitin transferase</fullName>
        <ecNumber evidence="3">2.3.2.27</ecNumber>
    </recommendedName>
</protein>
<dbReference type="GO" id="GO:0010494">
    <property type="term" value="C:cytoplasmic stress granule"/>
    <property type="evidence" value="ECO:0007669"/>
    <property type="project" value="TreeGrafter"/>
</dbReference>